<proteinExistence type="predicted"/>
<organism evidence="2 3">
    <name type="scientific">Rubroshorea leprosula</name>
    <dbReference type="NCBI Taxonomy" id="152421"/>
    <lineage>
        <taxon>Eukaryota</taxon>
        <taxon>Viridiplantae</taxon>
        <taxon>Streptophyta</taxon>
        <taxon>Embryophyta</taxon>
        <taxon>Tracheophyta</taxon>
        <taxon>Spermatophyta</taxon>
        <taxon>Magnoliopsida</taxon>
        <taxon>eudicotyledons</taxon>
        <taxon>Gunneridae</taxon>
        <taxon>Pentapetalae</taxon>
        <taxon>rosids</taxon>
        <taxon>malvids</taxon>
        <taxon>Malvales</taxon>
        <taxon>Dipterocarpaceae</taxon>
        <taxon>Rubroshorea</taxon>
    </lineage>
</organism>
<gene>
    <name evidence="2" type="ORF">SLEP1_g29014</name>
</gene>
<evidence type="ECO:0000256" key="1">
    <source>
        <dbReference type="SAM" id="Phobius"/>
    </source>
</evidence>
<comment type="caution">
    <text evidence="2">The sequence shown here is derived from an EMBL/GenBank/DDBJ whole genome shotgun (WGS) entry which is preliminary data.</text>
</comment>
<protein>
    <submittedName>
        <fullName evidence="2">Uncharacterized protein</fullName>
    </submittedName>
</protein>
<dbReference type="AlphaFoldDB" id="A0AAV5K187"/>
<name>A0AAV5K187_9ROSI</name>
<feature type="transmembrane region" description="Helical" evidence="1">
    <location>
        <begin position="59"/>
        <end position="86"/>
    </location>
</feature>
<keyword evidence="1" id="KW-0812">Transmembrane</keyword>
<evidence type="ECO:0000313" key="3">
    <source>
        <dbReference type="Proteomes" id="UP001054252"/>
    </source>
</evidence>
<dbReference type="EMBL" id="BPVZ01000051">
    <property type="protein sequence ID" value="GKV18666.1"/>
    <property type="molecule type" value="Genomic_DNA"/>
</dbReference>
<keyword evidence="1" id="KW-0472">Membrane</keyword>
<evidence type="ECO:0000313" key="2">
    <source>
        <dbReference type="EMBL" id="GKV18666.1"/>
    </source>
</evidence>
<dbReference type="Proteomes" id="UP001054252">
    <property type="component" value="Unassembled WGS sequence"/>
</dbReference>
<accession>A0AAV5K187</accession>
<keyword evidence="1" id="KW-1133">Transmembrane helix</keyword>
<sequence length="91" mass="9979">MGFEETVRVFSSTCTRKGFSMFIRRARQAGICNLSCKSIIAAGDGGLWSLRNLLSLADVVRSICCFFVALVNFLFVSCLSGSMLPLSHCFI</sequence>
<reference evidence="2 3" key="1">
    <citation type="journal article" date="2021" name="Commun. Biol.">
        <title>The genome of Shorea leprosula (Dipterocarpaceae) highlights the ecological relevance of drought in aseasonal tropical rainforests.</title>
        <authorList>
            <person name="Ng K.K.S."/>
            <person name="Kobayashi M.J."/>
            <person name="Fawcett J.A."/>
            <person name="Hatakeyama M."/>
            <person name="Paape T."/>
            <person name="Ng C.H."/>
            <person name="Ang C.C."/>
            <person name="Tnah L.H."/>
            <person name="Lee C.T."/>
            <person name="Nishiyama T."/>
            <person name="Sese J."/>
            <person name="O'Brien M.J."/>
            <person name="Copetti D."/>
            <person name="Mohd Noor M.I."/>
            <person name="Ong R.C."/>
            <person name="Putra M."/>
            <person name="Sireger I.Z."/>
            <person name="Indrioko S."/>
            <person name="Kosugi Y."/>
            <person name="Izuno A."/>
            <person name="Isagi Y."/>
            <person name="Lee S.L."/>
            <person name="Shimizu K.K."/>
        </authorList>
    </citation>
    <scope>NUCLEOTIDE SEQUENCE [LARGE SCALE GENOMIC DNA]</scope>
    <source>
        <strain evidence="2">214</strain>
    </source>
</reference>
<keyword evidence="3" id="KW-1185">Reference proteome</keyword>